<name>A0A8H4KNZ1_9HYPO</name>
<dbReference type="EMBL" id="JAADYS010002931">
    <property type="protein sequence ID" value="KAF4452874.1"/>
    <property type="molecule type" value="Genomic_DNA"/>
</dbReference>
<keyword evidence="3" id="KW-1185">Reference proteome</keyword>
<comment type="caution">
    <text evidence="2">The sequence shown here is derived from an EMBL/GenBank/DDBJ whole genome shotgun (WGS) entry which is preliminary data.</text>
</comment>
<evidence type="ECO:0000313" key="3">
    <source>
        <dbReference type="Proteomes" id="UP000554235"/>
    </source>
</evidence>
<evidence type="ECO:0000313" key="2">
    <source>
        <dbReference type="EMBL" id="KAF4452874.1"/>
    </source>
</evidence>
<organism evidence="2 3">
    <name type="scientific">Fusarium albosuccineum</name>
    <dbReference type="NCBI Taxonomy" id="1237068"/>
    <lineage>
        <taxon>Eukaryota</taxon>
        <taxon>Fungi</taxon>
        <taxon>Dikarya</taxon>
        <taxon>Ascomycota</taxon>
        <taxon>Pezizomycotina</taxon>
        <taxon>Sordariomycetes</taxon>
        <taxon>Hypocreomycetidae</taxon>
        <taxon>Hypocreales</taxon>
        <taxon>Nectriaceae</taxon>
        <taxon>Fusarium</taxon>
        <taxon>Fusarium decemcellulare species complex</taxon>
    </lineage>
</organism>
<accession>A0A8H4KNZ1</accession>
<feature type="compositionally biased region" description="Pro residues" evidence="1">
    <location>
        <begin position="70"/>
        <end position="81"/>
    </location>
</feature>
<dbReference type="AlphaFoldDB" id="A0A8H4KNZ1"/>
<sequence length="81" mass="8678">MCGIPALIAALYEDLVAAFNHVLPQPDTGRTAPVSDRPRPVLLPQQPRFTVTRKRVANRSKGGGSSSMFPSPPNSPPSRKA</sequence>
<gene>
    <name evidence="2" type="ORF">FALBO_16099</name>
</gene>
<reference evidence="2 3" key="1">
    <citation type="submission" date="2020-01" db="EMBL/GenBank/DDBJ databases">
        <title>Identification and distribution of gene clusters putatively required for synthesis of sphingolipid metabolism inhibitors in phylogenetically diverse species of the filamentous fungus Fusarium.</title>
        <authorList>
            <person name="Kim H.-S."/>
            <person name="Busman M."/>
            <person name="Brown D.W."/>
            <person name="Divon H."/>
            <person name="Uhlig S."/>
            <person name="Proctor R.H."/>
        </authorList>
    </citation>
    <scope>NUCLEOTIDE SEQUENCE [LARGE SCALE GENOMIC DNA]</scope>
    <source>
        <strain evidence="2 3">NRRL 20459</strain>
    </source>
</reference>
<protein>
    <submittedName>
        <fullName evidence="2">Uncharacterized protein</fullName>
    </submittedName>
</protein>
<dbReference type="Proteomes" id="UP000554235">
    <property type="component" value="Unassembled WGS sequence"/>
</dbReference>
<evidence type="ECO:0000256" key="1">
    <source>
        <dbReference type="SAM" id="MobiDB-lite"/>
    </source>
</evidence>
<proteinExistence type="predicted"/>
<feature type="region of interest" description="Disordered" evidence="1">
    <location>
        <begin position="24"/>
        <end position="81"/>
    </location>
</feature>